<feature type="binding site" evidence="9">
    <location>
        <begin position="107"/>
        <end position="114"/>
    </location>
    <ligand>
        <name>GTP</name>
        <dbReference type="ChEBI" id="CHEBI:37565"/>
    </ligand>
</feature>
<proteinExistence type="inferred from homology"/>
<dbReference type="GO" id="GO:0048500">
    <property type="term" value="C:signal recognition particle"/>
    <property type="evidence" value="ECO:0007669"/>
    <property type="project" value="UniProtKB-UniRule"/>
</dbReference>
<dbReference type="InterPro" id="IPR036891">
    <property type="entry name" value="Signal_recog_part_SRP54_M_sf"/>
</dbReference>
<dbReference type="PROSITE" id="PS00300">
    <property type="entry name" value="SRP54"/>
    <property type="match status" value="1"/>
</dbReference>
<dbReference type="InterPro" id="IPR013822">
    <property type="entry name" value="Signal_recog_particl_SRP54_hlx"/>
</dbReference>
<dbReference type="InterPro" id="IPR042101">
    <property type="entry name" value="SRP54_N_sf"/>
</dbReference>
<dbReference type="HOGENOM" id="CLU_009301_6_0_4"/>
<dbReference type="GO" id="GO:0008312">
    <property type="term" value="F:7S RNA binding"/>
    <property type="evidence" value="ECO:0007669"/>
    <property type="project" value="InterPro"/>
</dbReference>
<dbReference type="InterPro" id="IPR022941">
    <property type="entry name" value="SRP54"/>
</dbReference>
<gene>
    <name evidence="9" type="primary">ffh</name>
    <name evidence="11" type="ordered locus">Mfla_0522</name>
</gene>
<evidence type="ECO:0000256" key="4">
    <source>
        <dbReference type="ARBA" id="ARBA00022884"/>
    </source>
</evidence>
<dbReference type="EMBL" id="CP000284">
    <property type="protein sequence ID" value="ABE48792.1"/>
    <property type="molecule type" value="Genomic_DNA"/>
</dbReference>
<dbReference type="InterPro" id="IPR003593">
    <property type="entry name" value="AAA+_ATPase"/>
</dbReference>
<dbReference type="Pfam" id="PF00448">
    <property type="entry name" value="SRP54"/>
    <property type="match status" value="1"/>
</dbReference>
<comment type="domain">
    <text evidence="9">Composed of three domains: the N-terminal N domain, which is responsible for interactions with the ribosome, the central G domain, which binds GTP, and the C-terminal M domain, which binds the RNA and the signal sequence of the RNC.</text>
</comment>
<dbReference type="PANTHER" id="PTHR11564">
    <property type="entry name" value="SIGNAL RECOGNITION PARTICLE 54K PROTEIN SRP54"/>
    <property type="match status" value="1"/>
</dbReference>
<feature type="domain" description="SRP54-type proteins GTP-binding" evidence="10">
    <location>
        <begin position="268"/>
        <end position="281"/>
    </location>
</feature>
<dbReference type="RefSeq" id="WP_011478889.1">
    <property type="nucleotide sequence ID" value="NC_007947.1"/>
</dbReference>
<dbReference type="CDD" id="cd18539">
    <property type="entry name" value="SRP_G"/>
    <property type="match status" value="1"/>
</dbReference>
<dbReference type="eggNOG" id="COG0541">
    <property type="taxonomic scope" value="Bacteria"/>
</dbReference>
<keyword evidence="2 9" id="KW-0547">Nucleotide-binding</keyword>
<dbReference type="InterPro" id="IPR004780">
    <property type="entry name" value="SRP"/>
</dbReference>
<feature type="binding site" evidence="9">
    <location>
        <begin position="189"/>
        <end position="193"/>
    </location>
    <ligand>
        <name>GTP</name>
        <dbReference type="ChEBI" id="CHEBI:37565"/>
    </ligand>
</feature>
<dbReference type="STRING" id="265072.Mfla_0522"/>
<dbReference type="KEGG" id="mfa:Mfla_0522"/>
<name>Q1H3Z5_METFK</name>
<comment type="function">
    <text evidence="9">Involved in targeting and insertion of nascent membrane proteins into the cytoplasmic membrane. Binds to the hydrophobic signal sequence of the ribosome-nascent chain (RNC) as it emerges from the ribosomes. The SRP-RNC complex is then targeted to the cytoplasmic membrane where it interacts with the SRP receptor FtsY. Interaction with FtsY leads to the transfer of the RNC complex to the Sec translocase for insertion into the membrane, the hydrolysis of GTP by both Ffh and FtsY, and the dissociation of the SRP-FtsY complex into the individual components.</text>
</comment>
<dbReference type="GO" id="GO:0003924">
    <property type="term" value="F:GTPase activity"/>
    <property type="evidence" value="ECO:0007669"/>
    <property type="project" value="UniProtKB-UniRule"/>
</dbReference>
<dbReference type="InterPro" id="IPR000897">
    <property type="entry name" value="SRP54_GTPase_dom"/>
</dbReference>
<evidence type="ECO:0000256" key="8">
    <source>
        <dbReference type="ARBA" id="ARBA00048027"/>
    </source>
</evidence>
<sequence>MFENLSNRLQQVVKTLRGHARLTEENITDAMREVRMALLEADVALPVVKDFVSQVKERAVGREVLQSLSPGQAVIQVVHEELTRLMGEQNVGLNLATNPPAIVLMAGLQGSGKTTTSAKLARLLKADKKKVLLASADVYRPAAIEQLKTLAKSLEVDCFDSNATQKPADIAAQALDFAKRHFYDVLIFDTAGRLGIDEAMMAEIKQLHEILSPIETLFVVDAMQGQDAVNTARAFGETLPLTGVVLTKLDGDARGGAALSVRHVTGKPIKYIGVSEKVDGIELFHPERMASRVLGMGDVLSLIEQAQKNVDLEEAKKLADKVKSGKNFDLDDFKAQMLQMRKMGGMGALMDKMPAQLAGMAGQVNSEAGDKALRRIEGIINSMTPLERRKPDIIKATRKRRIAAGAGVQVQEVNRLLNQFGEVQKMMKMFSKGGMSKIMRTMQGRFPGMR</sequence>
<dbReference type="EC" id="3.6.5.4" evidence="9"/>
<keyword evidence="12" id="KW-1185">Reference proteome</keyword>
<evidence type="ECO:0000256" key="7">
    <source>
        <dbReference type="ARBA" id="ARBA00023274"/>
    </source>
</evidence>
<dbReference type="SUPFAM" id="SSF47446">
    <property type="entry name" value="Signal peptide-binding domain"/>
    <property type="match status" value="1"/>
</dbReference>
<dbReference type="OrthoDB" id="9804720at2"/>
<dbReference type="FunFam" id="3.40.50.300:FF:000022">
    <property type="entry name" value="Signal recognition particle 54 kDa subunit"/>
    <property type="match status" value="1"/>
</dbReference>
<dbReference type="SMART" id="SM00962">
    <property type="entry name" value="SRP54"/>
    <property type="match status" value="1"/>
</dbReference>
<dbReference type="AlphaFoldDB" id="Q1H3Z5"/>
<protein>
    <recommendedName>
        <fullName evidence="9">Signal recognition particle protein</fullName>
        <ecNumber evidence="9">3.6.5.4</ecNumber>
    </recommendedName>
    <alternativeName>
        <fullName evidence="9">Fifty-four homolog</fullName>
    </alternativeName>
</protein>
<dbReference type="NCBIfam" id="TIGR00959">
    <property type="entry name" value="ffh"/>
    <property type="match status" value="1"/>
</dbReference>
<dbReference type="SMART" id="SM00963">
    <property type="entry name" value="SRP54_N"/>
    <property type="match status" value="1"/>
</dbReference>
<comment type="similarity">
    <text evidence="1 9">Belongs to the GTP-binding SRP family. SRP54 subfamily.</text>
</comment>
<accession>Q1H3Z5</accession>
<evidence type="ECO:0000256" key="3">
    <source>
        <dbReference type="ARBA" id="ARBA00022801"/>
    </source>
</evidence>
<dbReference type="InterPro" id="IPR027417">
    <property type="entry name" value="P-loop_NTPase"/>
</dbReference>
<dbReference type="SMART" id="SM00382">
    <property type="entry name" value="AAA"/>
    <property type="match status" value="1"/>
</dbReference>
<evidence type="ECO:0000313" key="11">
    <source>
        <dbReference type="EMBL" id="ABE48792.1"/>
    </source>
</evidence>
<dbReference type="Pfam" id="PF02978">
    <property type="entry name" value="SRP_SPB"/>
    <property type="match status" value="1"/>
</dbReference>
<dbReference type="Proteomes" id="UP000002440">
    <property type="component" value="Chromosome"/>
</dbReference>
<dbReference type="InterPro" id="IPR004125">
    <property type="entry name" value="Signal_recog_particle_SRP54_M"/>
</dbReference>
<dbReference type="GO" id="GO:0006614">
    <property type="term" value="P:SRP-dependent cotranslational protein targeting to membrane"/>
    <property type="evidence" value="ECO:0007669"/>
    <property type="project" value="InterPro"/>
</dbReference>
<evidence type="ECO:0000256" key="6">
    <source>
        <dbReference type="ARBA" id="ARBA00023135"/>
    </source>
</evidence>
<dbReference type="Gene3D" id="1.10.260.30">
    <property type="entry name" value="Signal recognition particle, SRP54 subunit, M-domain"/>
    <property type="match status" value="1"/>
</dbReference>
<keyword evidence="4 9" id="KW-0694">RNA-binding</keyword>
<dbReference type="Gene3D" id="1.20.120.140">
    <property type="entry name" value="Signal recognition particle SRP54, nucleotide-binding domain"/>
    <property type="match status" value="1"/>
</dbReference>
<evidence type="ECO:0000259" key="10">
    <source>
        <dbReference type="PROSITE" id="PS00300"/>
    </source>
</evidence>
<dbReference type="Pfam" id="PF02881">
    <property type="entry name" value="SRP54_N"/>
    <property type="match status" value="1"/>
</dbReference>
<keyword evidence="3 9" id="KW-0378">Hydrolase</keyword>
<dbReference type="PANTHER" id="PTHR11564:SF5">
    <property type="entry name" value="SIGNAL RECOGNITION PARTICLE SUBUNIT SRP54"/>
    <property type="match status" value="1"/>
</dbReference>
<comment type="subcellular location">
    <subcellularLocation>
        <location evidence="9">Cytoplasm</location>
    </subcellularLocation>
    <text evidence="9">The SRP-RNC complex is targeted to the cytoplasmic membrane.</text>
</comment>
<feature type="binding site" evidence="9">
    <location>
        <begin position="247"/>
        <end position="250"/>
    </location>
    <ligand>
        <name>GTP</name>
        <dbReference type="ChEBI" id="CHEBI:37565"/>
    </ligand>
</feature>
<keyword evidence="9" id="KW-0963">Cytoplasm</keyword>
<dbReference type="GO" id="GO:0005525">
    <property type="term" value="F:GTP binding"/>
    <property type="evidence" value="ECO:0007669"/>
    <property type="project" value="UniProtKB-UniRule"/>
</dbReference>
<keyword evidence="5 9" id="KW-0342">GTP-binding</keyword>
<evidence type="ECO:0000313" key="12">
    <source>
        <dbReference type="Proteomes" id="UP000002440"/>
    </source>
</evidence>
<dbReference type="Gene3D" id="3.40.50.300">
    <property type="entry name" value="P-loop containing nucleotide triphosphate hydrolases"/>
    <property type="match status" value="1"/>
</dbReference>
<evidence type="ECO:0000256" key="5">
    <source>
        <dbReference type="ARBA" id="ARBA00023134"/>
    </source>
</evidence>
<evidence type="ECO:0000256" key="9">
    <source>
        <dbReference type="HAMAP-Rule" id="MF_00306"/>
    </source>
</evidence>
<dbReference type="SUPFAM" id="SSF52540">
    <property type="entry name" value="P-loop containing nucleoside triphosphate hydrolases"/>
    <property type="match status" value="1"/>
</dbReference>
<organism evidence="11 12">
    <name type="scientific">Methylobacillus flagellatus (strain ATCC 51484 / DSM 6875 / VKM B-1610 / KT)</name>
    <dbReference type="NCBI Taxonomy" id="265072"/>
    <lineage>
        <taxon>Bacteria</taxon>
        <taxon>Pseudomonadati</taxon>
        <taxon>Pseudomonadota</taxon>
        <taxon>Betaproteobacteria</taxon>
        <taxon>Nitrosomonadales</taxon>
        <taxon>Methylophilaceae</taxon>
        <taxon>Methylobacillus</taxon>
    </lineage>
</organism>
<comment type="subunit">
    <text evidence="9">Part of the signal recognition particle protein translocation system, which is composed of SRP and FtsY. SRP is a ribonucleoprotein composed of Ffh and a 4.5S RNA molecule.</text>
</comment>
<evidence type="ECO:0000256" key="2">
    <source>
        <dbReference type="ARBA" id="ARBA00022741"/>
    </source>
</evidence>
<keyword evidence="7 9" id="KW-0687">Ribonucleoprotein</keyword>
<keyword evidence="6 9" id="KW-0733">Signal recognition particle</keyword>
<dbReference type="HAMAP" id="MF_00306">
    <property type="entry name" value="SRP54"/>
    <property type="match status" value="1"/>
</dbReference>
<comment type="catalytic activity">
    <reaction evidence="8 9">
        <text>GTP + H2O = GDP + phosphate + H(+)</text>
        <dbReference type="Rhea" id="RHEA:19669"/>
        <dbReference type="ChEBI" id="CHEBI:15377"/>
        <dbReference type="ChEBI" id="CHEBI:15378"/>
        <dbReference type="ChEBI" id="CHEBI:37565"/>
        <dbReference type="ChEBI" id="CHEBI:43474"/>
        <dbReference type="ChEBI" id="CHEBI:58189"/>
        <dbReference type="EC" id="3.6.5.4"/>
    </reaction>
</comment>
<reference evidence="11 12" key="1">
    <citation type="submission" date="2006-03" db="EMBL/GenBank/DDBJ databases">
        <title>Complete sequence of Methylobacillus flagellatus KT.</title>
        <authorList>
            <consortium name="US DOE Joint Genome Institute"/>
            <person name="Copeland A."/>
            <person name="Lucas S."/>
            <person name="Lapidus A."/>
            <person name="Barry K."/>
            <person name="Detter J.C."/>
            <person name="Glavina del Rio T."/>
            <person name="Hammon N."/>
            <person name="Israni S."/>
            <person name="Dalin E."/>
            <person name="Tice H."/>
            <person name="Pitluck S."/>
            <person name="Brettin T."/>
            <person name="Bruce D."/>
            <person name="Han C."/>
            <person name="Tapia R."/>
            <person name="Saunders E."/>
            <person name="Gilna P."/>
            <person name="Schmutz J."/>
            <person name="Larimer F."/>
            <person name="Land M."/>
            <person name="Kyrpides N."/>
            <person name="Anderson I."/>
            <person name="Richardson P."/>
        </authorList>
    </citation>
    <scope>NUCLEOTIDE SEQUENCE [LARGE SCALE GENOMIC DNA]</scope>
    <source>
        <strain evidence="12">KT / ATCC 51484 / DSM 6875</strain>
    </source>
</reference>
<evidence type="ECO:0000256" key="1">
    <source>
        <dbReference type="ARBA" id="ARBA00005450"/>
    </source>
</evidence>